<dbReference type="Proteomes" id="UP001143981">
    <property type="component" value="Unassembled WGS sequence"/>
</dbReference>
<reference evidence="1" key="1">
    <citation type="submission" date="2022-07" db="EMBL/GenBank/DDBJ databases">
        <title>Phylogenomic reconstructions and comparative analyses of Kickxellomycotina fungi.</title>
        <authorList>
            <person name="Reynolds N.K."/>
            <person name="Stajich J.E."/>
            <person name="Barry K."/>
            <person name="Grigoriev I.V."/>
            <person name="Crous P."/>
            <person name="Smith M.E."/>
        </authorList>
    </citation>
    <scope>NUCLEOTIDE SEQUENCE</scope>
    <source>
        <strain evidence="1">BCRC 34381</strain>
    </source>
</reference>
<comment type="caution">
    <text evidence="1">The sequence shown here is derived from an EMBL/GenBank/DDBJ whole genome shotgun (WGS) entry which is preliminary data.</text>
</comment>
<dbReference type="OrthoDB" id="2120024at2759"/>
<evidence type="ECO:0000313" key="2">
    <source>
        <dbReference type="Proteomes" id="UP001143981"/>
    </source>
</evidence>
<name>A0A9W8CWL6_9FUNG</name>
<accession>A0A9W8CWL6</accession>
<dbReference type="EMBL" id="JANBOI010001488">
    <property type="protein sequence ID" value="KAJ1726560.1"/>
    <property type="molecule type" value="Genomic_DNA"/>
</dbReference>
<dbReference type="AlphaFoldDB" id="A0A9W8CWL6"/>
<gene>
    <name evidence="1" type="ORF">LPJ61_005101</name>
</gene>
<protein>
    <submittedName>
        <fullName evidence="1">Uncharacterized protein</fullName>
    </submittedName>
</protein>
<organism evidence="1 2">
    <name type="scientific">Coemansia biformis</name>
    <dbReference type="NCBI Taxonomy" id="1286918"/>
    <lineage>
        <taxon>Eukaryota</taxon>
        <taxon>Fungi</taxon>
        <taxon>Fungi incertae sedis</taxon>
        <taxon>Zoopagomycota</taxon>
        <taxon>Kickxellomycotina</taxon>
        <taxon>Kickxellomycetes</taxon>
        <taxon>Kickxellales</taxon>
        <taxon>Kickxellaceae</taxon>
        <taxon>Coemansia</taxon>
    </lineage>
</organism>
<sequence>MPAFGHLHGTAGPLLARGLGVQLRSRRLVSQPVGDTPPQPHGRMENIGIIRAYGKPVATLFLWSTLAYMSLQAVWSKLYFDEVRLETEARIDSLQSEVDALKGDRA</sequence>
<evidence type="ECO:0000313" key="1">
    <source>
        <dbReference type="EMBL" id="KAJ1726560.1"/>
    </source>
</evidence>
<keyword evidence="2" id="KW-1185">Reference proteome</keyword>
<proteinExistence type="predicted"/>